<dbReference type="Gene3D" id="1.10.3720.10">
    <property type="entry name" value="MetI-like"/>
    <property type="match status" value="1"/>
</dbReference>
<dbReference type="PANTHER" id="PTHR30614">
    <property type="entry name" value="MEMBRANE COMPONENT OF AMINO ACID ABC TRANSPORTER"/>
    <property type="match status" value="1"/>
</dbReference>
<evidence type="ECO:0000259" key="8">
    <source>
        <dbReference type="PROSITE" id="PS50928"/>
    </source>
</evidence>
<keyword evidence="5 7" id="KW-1133">Transmembrane helix</keyword>
<evidence type="ECO:0000256" key="7">
    <source>
        <dbReference type="SAM" id="Phobius"/>
    </source>
</evidence>
<sequence>MSINELQTTRKPPISQIGIVLWLRTNLFSNWTNGALTILSLYMLYISIPPLLDWVLLSANFNFGTVNIFGFNIQFSEEVGTNANCGQEGACWPFIYEKFDMFIYGFYPREELWRPNVVFVLTALLFVIVRLVRNFRYKNIVLLSLVVIYPVASYFLIAGGLGILPVVETYKWGGLMLTLIIAGVGIIVSFPIGVILALGRQSKLSAIRSSSIMYIEFIRAVPLITILFMASNVLPLFFESGTNIDKLMRALIAITLFQAAYMAEVVRGGLQAIPKGQYEAADAIGLSYFQKNILIILPQALKISIPNIVGSSISLFKDTTLVLIIGLMDFLSMVTTTTGDKFWLGRHLEGYIFVAMVMWVMLYTMSRYSKKLELRFNTENIN</sequence>
<dbReference type="InterPro" id="IPR043429">
    <property type="entry name" value="ArtM/GltK/GlnP/TcyL/YhdX-like"/>
</dbReference>
<dbReference type="SUPFAM" id="SSF161098">
    <property type="entry name" value="MetI-like"/>
    <property type="match status" value="1"/>
</dbReference>
<proteinExistence type="predicted"/>
<feature type="transmembrane region" description="Helical" evidence="7">
    <location>
        <begin position="220"/>
        <end position="238"/>
    </location>
</feature>
<feature type="domain" description="ABC transmembrane type-1" evidence="8">
    <location>
        <begin position="175"/>
        <end position="369"/>
    </location>
</feature>
<dbReference type="GO" id="GO:0022857">
    <property type="term" value="F:transmembrane transporter activity"/>
    <property type="evidence" value="ECO:0007669"/>
    <property type="project" value="InterPro"/>
</dbReference>
<dbReference type="InterPro" id="IPR035906">
    <property type="entry name" value="MetI-like_sf"/>
</dbReference>
<evidence type="ECO:0000256" key="6">
    <source>
        <dbReference type="ARBA" id="ARBA00023136"/>
    </source>
</evidence>
<evidence type="ECO:0000313" key="9">
    <source>
        <dbReference type="EMBL" id="SVA70099.1"/>
    </source>
</evidence>
<dbReference type="NCBIfam" id="TIGR01726">
    <property type="entry name" value="HEQRo_perm_3TM"/>
    <property type="match status" value="1"/>
</dbReference>
<protein>
    <recommendedName>
        <fullName evidence="8">ABC transmembrane type-1 domain-containing protein</fullName>
    </recommendedName>
</protein>
<dbReference type="GO" id="GO:0043190">
    <property type="term" value="C:ATP-binding cassette (ABC) transporter complex"/>
    <property type="evidence" value="ECO:0007669"/>
    <property type="project" value="InterPro"/>
</dbReference>
<evidence type="ECO:0000256" key="1">
    <source>
        <dbReference type="ARBA" id="ARBA00004651"/>
    </source>
</evidence>
<dbReference type="AlphaFoldDB" id="A0A381XZ75"/>
<feature type="transmembrane region" description="Helical" evidence="7">
    <location>
        <begin position="350"/>
        <end position="366"/>
    </location>
</feature>
<evidence type="ECO:0000256" key="4">
    <source>
        <dbReference type="ARBA" id="ARBA00022692"/>
    </source>
</evidence>
<dbReference type="GO" id="GO:0006865">
    <property type="term" value="P:amino acid transport"/>
    <property type="evidence" value="ECO:0007669"/>
    <property type="project" value="TreeGrafter"/>
</dbReference>
<feature type="transmembrane region" description="Helical" evidence="7">
    <location>
        <begin position="139"/>
        <end position="163"/>
    </location>
</feature>
<dbReference type="EMBL" id="UINC01016926">
    <property type="protein sequence ID" value="SVA70099.1"/>
    <property type="molecule type" value="Genomic_DNA"/>
</dbReference>
<feature type="transmembrane region" description="Helical" evidence="7">
    <location>
        <begin position="175"/>
        <end position="199"/>
    </location>
</feature>
<dbReference type="InterPro" id="IPR000515">
    <property type="entry name" value="MetI-like"/>
</dbReference>
<feature type="transmembrane region" description="Helical" evidence="7">
    <location>
        <begin position="112"/>
        <end position="132"/>
    </location>
</feature>
<feature type="transmembrane region" description="Helical" evidence="7">
    <location>
        <begin position="21"/>
        <end position="48"/>
    </location>
</feature>
<dbReference type="InterPro" id="IPR010065">
    <property type="entry name" value="AA_ABC_transptr_permease_3TM"/>
</dbReference>
<comment type="subcellular location">
    <subcellularLocation>
        <location evidence="1">Cell membrane</location>
        <topology evidence="1">Multi-pass membrane protein</topology>
    </subcellularLocation>
</comment>
<keyword evidence="2" id="KW-0813">Transport</keyword>
<name>A0A381XZ75_9ZZZZ</name>
<keyword evidence="6 7" id="KW-0472">Membrane</keyword>
<organism evidence="9">
    <name type="scientific">marine metagenome</name>
    <dbReference type="NCBI Taxonomy" id="408172"/>
    <lineage>
        <taxon>unclassified sequences</taxon>
        <taxon>metagenomes</taxon>
        <taxon>ecological metagenomes</taxon>
    </lineage>
</organism>
<dbReference type="PROSITE" id="PS50928">
    <property type="entry name" value="ABC_TM1"/>
    <property type="match status" value="1"/>
</dbReference>
<accession>A0A381XZ75</accession>
<reference evidence="9" key="1">
    <citation type="submission" date="2018-05" db="EMBL/GenBank/DDBJ databases">
        <authorList>
            <person name="Lanie J.A."/>
            <person name="Ng W.-L."/>
            <person name="Kazmierczak K.M."/>
            <person name="Andrzejewski T.M."/>
            <person name="Davidsen T.M."/>
            <person name="Wayne K.J."/>
            <person name="Tettelin H."/>
            <person name="Glass J.I."/>
            <person name="Rusch D."/>
            <person name="Podicherti R."/>
            <person name="Tsui H.-C.T."/>
            <person name="Winkler M.E."/>
        </authorList>
    </citation>
    <scope>NUCLEOTIDE SEQUENCE</scope>
</reference>
<evidence type="ECO:0000256" key="2">
    <source>
        <dbReference type="ARBA" id="ARBA00022448"/>
    </source>
</evidence>
<keyword evidence="4 7" id="KW-0812">Transmembrane</keyword>
<keyword evidence="3" id="KW-1003">Cell membrane</keyword>
<dbReference type="PANTHER" id="PTHR30614:SF41">
    <property type="entry name" value="INNER MEMBRANE AMINO-ACID ABC TRANSPORTER PERMEASE PROTEIN YHDY"/>
    <property type="match status" value="1"/>
</dbReference>
<dbReference type="Pfam" id="PF00528">
    <property type="entry name" value="BPD_transp_1"/>
    <property type="match status" value="1"/>
</dbReference>
<feature type="transmembrane region" description="Helical" evidence="7">
    <location>
        <begin position="250"/>
        <end position="270"/>
    </location>
</feature>
<evidence type="ECO:0000256" key="3">
    <source>
        <dbReference type="ARBA" id="ARBA00022475"/>
    </source>
</evidence>
<evidence type="ECO:0000256" key="5">
    <source>
        <dbReference type="ARBA" id="ARBA00022989"/>
    </source>
</evidence>
<dbReference type="CDD" id="cd06261">
    <property type="entry name" value="TM_PBP2"/>
    <property type="match status" value="1"/>
</dbReference>
<gene>
    <name evidence="9" type="ORF">METZ01_LOCUS122953</name>
</gene>